<organism evidence="1 2">
    <name type="scientific">Staphylococcus aureus</name>
    <dbReference type="NCBI Taxonomy" id="1280"/>
    <lineage>
        <taxon>Bacteria</taxon>
        <taxon>Bacillati</taxon>
        <taxon>Bacillota</taxon>
        <taxon>Bacilli</taxon>
        <taxon>Bacillales</taxon>
        <taxon>Staphylococcaceae</taxon>
        <taxon>Staphylococcus</taxon>
    </lineage>
</organism>
<dbReference type="EMBL" id="UHAP01000001">
    <property type="protein sequence ID" value="SUK53896.1"/>
    <property type="molecule type" value="Genomic_DNA"/>
</dbReference>
<evidence type="ECO:0000313" key="2">
    <source>
        <dbReference type="Proteomes" id="UP000255091"/>
    </source>
</evidence>
<dbReference type="Proteomes" id="UP000255091">
    <property type="component" value="Unassembled WGS sequence"/>
</dbReference>
<sequence length="50" mass="5909">MITFENIQQLEKYTLMTMHGLFNQLKLGIISIDNAEHTLFTPYMMETLFP</sequence>
<accession>A0A380DUI3</accession>
<dbReference type="InterPro" id="IPR025083">
    <property type="entry name" value="DUF3969"/>
</dbReference>
<evidence type="ECO:0000313" key="1">
    <source>
        <dbReference type="EMBL" id="SUK53896.1"/>
    </source>
</evidence>
<dbReference type="Pfam" id="PF13108">
    <property type="entry name" value="DUF3969"/>
    <property type="match status" value="1"/>
</dbReference>
<evidence type="ECO:0008006" key="3">
    <source>
        <dbReference type="Google" id="ProtNLM"/>
    </source>
</evidence>
<name>A0A380DUI3_STAAU</name>
<protein>
    <recommendedName>
        <fullName evidence="3">DUF3969 family protein</fullName>
    </recommendedName>
</protein>
<proteinExistence type="predicted"/>
<reference evidence="1 2" key="1">
    <citation type="submission" date="2018-06" db="EMBL/GenBank/DDBJ databases">
        <authorList>
            <consortium name="Pathogen Informatics"/>
            <person name="Doyle S."/>
        </authorList>
    </citation>
    <scope>NUCLEOTIDE SEQUENCE [LARGE SCALE GENOMIC DNA]</scope>
    <source>
        <strain evidence="1 2">NCTC6133</strain>
    </source>
</reference>
<dbReference type="AlphaFoldDB" id="A0A380DUI3"/>
<gene>
    <name evidence="1" type="ORF">NCTC6133_02416</name>
</gene>